<accession>A0A2H3CWS7</accession>
<name>A0A2H3CWS7_ARMGA</name>
<gene>
    <name evidence="1" type="ORF">ARMGADRAFT_1038214</name>
</gene>
<dbReference type="STRING" id="47427.A0A2H3CWS7"/>
<dbReference type="InParanoid" id="A0A2H3CWS7"/>
<proteinExistence type="predicted"/>
<dbReference type="EMBL" id="KZ293711">
    <property type="protein sequence ID" value="PBK82918.1"/>
    <property type="molecule type" value="Genomic_DNA"/>
</dbReference>
<evidence type="ECO:0000313" key="2">
    <source>
        <dbReference type="Proteomes" id="UP000217790"/>
    </source>
</evidence>
<organism evidence="1 2">
    <name type="scientific">Armillaria gallica</name>
    <name type="common">Bulbous honey fungus</name>
    <name type="synonym">Armillaria bulbosa</name>
    <dbReference type="NCBI Taxonomy" id="47427"/>
    <lineage>
        <taxon>Eukaryota</taxon>
        <taxon>Fungi</taxon>
        <taxon>Dikarya</taxon>
        <taxon>Basidiomycota</taxon>
        <taxon>Agaricomycotina</taxon>
        <taxon>Agaricomycetes</taxon>
        <taxon>Agaricomycetidae</taxon>
        <taxon>Agaricales</taxon>
        <taxon>Marasmiineae</taxon>
        <taxon>Physalacriaceae</taxon>
        <taxon>Armillaria</taxon>
    </lineage>
</organism>
<dbReference type="AlphaFoldDB" id="A0A2H3CWS7"/>
<protein>
    <submittedName>
        <fullName evidence="1">Uncharacterized protein</fullName>
    </submittedName>
</protein>
<sequence>MSPQDLPENMILVSRDMVVALYTALRTRVTNEEMKTVGGKNVMKAFSKWVERVGEEERRKGHLRISLQQQGYGNPTQEAHQHTSSFSIFPDPKGWRTEQASNTSLAHSMSYPWHATNTPCKVSSDSNPSIGDTTAVQRISSGEECLSGGTVCTQQEFWKVTSTTVTAMTLEQPKIENRGHGGESKMLPIRNGDIRLKERWLIAIPWYILGDTSGRKFNCQYTSFQIGMISMVWGAFPLRRHFSLQTPPGTGLKNIAPSSA</sequence>
<reference evidence="2" key="1">
    <citation type="journal article" date="2017" name="Nat. Ecol. Evol.">
        <title>Genome expansion and lineage-specific genetic innovations in the forest pathogenic fungi Armillaria.</title>
        <authorList>
            <person name="Sipos G."/>
            <person name="Prasanna A.N."/>
            <person name="Walter M.C."/>
            <person name="O'Connor E."/>
            <person name="Balint B."/>
            <person name="Krizsan K."/>
            <person name="Kiss B."/>
            <person name="Hess J."/>
            <person name="Varga T."/>
            <person name="Slot J."/>
            <person name="Riley R."/>
            <person name="Boka B."/>
            <person name="Rigling D."/>
            <person name="Barry K."/>
            <person name="Lee J."/>
            <person name="Mihaltcheva S."/>
            <person name="LaButti K."/>
            <person name="Lipzen A."/>
            <person name="Waldron R."/>
            <person name="Moloney N.M."/>
            <person name="Sperisen C."/>
            <person name="Kredics L."/>
            <person name="Vagvoelgyi C."/>
            <person name="Patrignani A."/>
            <person name="Fitzpatrick D."/>
            <person name="Nagy I."/>
            <person name="Doyle S."/>
            <person name="Anderson J.B."/>
            <person name="Grigoriev I.V."/>
            <person name="Gueldener U."/>
            <person name="Muensterkoetter M."/>
            <person name="Nagy L.G."/>
        </authorList>
    </citation>
    <scope>NUCLEOTIDE SEQUENCE [LARGE SCALE GENOMIC DNA]</scope>
    <source>
        <strain evidence="2">Ar21-2</strain>
    </source>
</reference>
<keyword evidence="2" id="KW-1185">Reference proteome</keyword>
<evidence type="ECO:0000313" key="1">
    <source>
        <dbReference type="EMBL" id="PBK82918.1"/>
    </source>
</evidence>
<dbReference type="Proteomes" id="UP000217790">
    <property type="component" value="Unassembled WGS sequence"/>
</dbReference>
<dbReference type="OrthoDB" id="2783256at2759"/>